<evidence type="ECO:0000313" key="2">
    <source>
        <dbReference type="EMBL" id="EHK75220.1"/>
    </source>
</evidence>
<dbReference type="EMBL" id="AGVV01000065">
    <property type="protein sequence ID" value="EHK75220.1"/>
    <property type="molecule type" value="Genomic_DNA"/>
</dbReference>
<feature type="region of interest" description="Disordered" evidence="1">
    <location>
        <begin position="223"/>
        <end position="243"/>
    </location>
</feature>
<sequence length="243" mass="28233">MARGELKTIKFQMMLSESEAKTLDDWAQEHGFKSRAEVIRRLCQLALLTDERAVNIARNLRVLDYLALRFMKQVNVAYENYRSRKGRLTARLAEIADAHHEEIFDQVGDLSVDLQLVLETIQQMRSDKSLAEVAELMSRSRQRLLETSKALEVARQKRREERKRLQGVDFEDLQKRMEAVIRHSPDLELAQQAAHEEVNRWLDAAKARQEEIRKMQEERELFLAEKSQDQEANDGGSVDQGEA</sequence>
<dbReference type="PATRIC" id="fig|1107881.3.peg.5056"/>
<gene>
    <name evidence="2" type="ORF">SM0020_24970</name>
</gene>
<dbReference type="Proteomes" id="UP000004038">
    <property type="component" value="Unassembled WGS sequence"/>
</dbReference>
<proteinExistence type="predicted"/>
<protein>
    <submittedName>
        <fullName evidence="2">Uncharacterized protein</fullName>
    </submittedName>
</protein>
<dbReference type="AlphaFoldDB" id="H0G677"/>
<organism evidence="2 3">
    <name type="scientific">Sinorhizobium meliloti CCNWSX0020</name>
    <dbReference type="NCBI Taxonomy" id="1107881"/>
    <lineage>
        <taxon>Bacteria</taxon>
        <taxon>Pseudomonadati</taxon>
        <taxon>Pseudomonadota</taxon>
        <taxon>Alphaproteobacteria</taxon>
        <taxon>Hyphomicrobiales</taxon>
        <taxon>Rhizobiaceae</taxon>
        <taxon>Sinorhizobium/Ensifer group</taxon>
        <taxon>Sinorhizobium</taxon>
    </lineage>
</organism>
<evidence type="ECO:0000256" key="1">
    <source>
        <dbReference type="SAM" id="MobiDB-lite"/>
    </source>
</evidence>
<evidence type="ECO:0000313" key="3">
    <source>
        <dbReference type="Proteomes" id="UP000004038"/>
    </source>
</evidence>
<reference evidence="2 3" key="1">
    <citation type="journal article" date="2012" name="J. Bacteriol.">
        <title>Draft Genome Sequence of Sinorhizobium meliloti CCNWSX0020, a Nitrogen-Fixing Symbiont with Copper Tolerance Capability Isolated from Lead-Zinc Mine Tailings.</title>
        <authorList>
            <person name="Li Z."/>
            <person name="Ma Z."/>
            <person name="Hao X."/>
            <person name="Wei G."/>
        </authorList>
    </citation>
    <scope>NUCLEOTIDE SEQUENCE [LARGE SCALE GENOMIC DNA]</scope>
    <source>
        <strain evidence="2 3">CCNWSX0020</strain>
    </source>
</reference>
<name>H0G677_RHIML</name>
<accession>H0G677</accession>